<dbReference type="SUPFAM" id="SSF53474">
    <property type="entry name" value="alpha/beta-Hydrolases"/>
    <property type="match status" value="1"/>
</dbReference>
<protein>
    <recommendedName>
        <fullName evidence="1">AB hydrolase-1 domain-containing protein</fullName>
    </recommendedName>
</protein>
<dbReference type="RefSeq" id="XP_056481168.1">
    <property type="nucleotide sequence ID" value="XM_056637661.1"/>
</dbReference>
<dbReference type="InterPro" id="IPR029058">
    <property type="entry name" value="AB_hydrolase_fold"/>
</dbReference>
<accession>A0A9W9SH86</accession>
<reference evidence="2" key="1">
    <citation type="submission" date="2022-12" db="EMBL/GenBank/DDBJ databases">
        <authorList>
            <person name="Petersen C."/>
        </authorList>
    </citation>
    <scope>NUCLEOTIDE SEQUENCE</scope>
    <source>
        <strain evidence="2">IBT 29677</strain>
    </source>
</reference>
<organism evidence="2 3">
    <name type="scientific">Penicillium cosmopolitanum</name>
    <dbReference type="NCBI Taxonomy" id="1131564"/>
    <lineage>
        <taxon>Eukaryota</taxon>
        <taxon>Fungi</taxon>
        <taxon>Dikarya</taxon>
        <taxon>Ascomycota</taxon>
        <taxon>Pezizomycotina</taxon>
        <taxon>Eurotiomycetes</taxon>
        <taxon>Eurotiomycetidae</taxon>
        <taxon>Eurotiales</taxon>
        <taxon>Aspergillaceae</taxon>
        <taxon>Penicillium</taxon>
    </lineage>
</organism>
<feature type="domain" description="AB hydrolase-1" evidence="1">
    <location>
        <begin position="6"/>
        <end position="242"/>
    </location>
</feature>
<proteinExistence type="predicted"/>
<evidence type="ECO:0000313" key="2">
    <source>
        <dbReference type="EMBL" id="KAJ5376138.1"/>
    </source>
</evidence>
<evidence type="ECO:0000313" key="3">
    <source>
        <dbReference type="Proteomes" id="UP001147747"/>
    </source>
</evidence>
<dbReference type="PANTHER" id="PTHR37017:SF13">
    <property type="entry name" value="AB HYDROLASE-1 DOMAIN-CONTAINING PROTEIN"/>
    <property type="match status" value="1"/>
</dbReference>
<keyword evidence="3" id="KW-1185">Reference proteome</keyword>
<dbReference type="OrthoDB" id="1263307at2759"/>
<sequence length="251" mass="27501">MSQPTLVVIPGSFSPPALYKNFVDNLRSLDFEAIVEPLQSAIRRESSPSSSMYDDASHFREVISKLADQGKDIVLIPHSYGGIVANESAKGLLKSDRSKAGKAGGIVEIVNISTLTPAVGETALDVAGKLGLDQFPVEGEYMVLEDEGCAKANYNDVPWDQALEFAKGHSDHSAKSFRDKLTYAAYLDIPSSWVFCERDVLLPRAFQRETIDLIEQRSGKKVRVFSIDAGHCVTSTRPKELAVLIQKILSK</sequence>
<dbReference type="PANTHER" id="PTHR37017">
    <property type="entry name" value="AB HYDROLASE-1 DOMAIN-CONTAINING PROTEIN-RELATED"/>
    <property type="match status" value="1"/>
</dbReference>
<reference evidence="2" key="2">
    <citation type="journal article" date="2023" name="IMA Fungus">
        <title>Comparative genomic study of the Penicillium genus elucidates a diverse pangenome and 15 lateral gene transfer events.</title>
        <authorList>
            <person name="Petersen C."/>
            <person name="Sorensen T."/>
            <person name="Nielsen M.R."/>
            <person name="Sondergaard T.E."/>
            <person name="Sorensen J.L."/>
            <person name="Fitzpatrick D.A."/>
            <person name="Frisvad J.C."/>
            <person name="Nielsen K.L."/>
        </authorList>
    </citation>
    <scope>NUCLEOTIDE SEQUENCE</scope>
    <source>
        <strain evidence="2">IBT 29677</strain>
    </source>
</reference>
<dbReference type="Gene3D" id="3.40.50.1820">
    <property type="entry name" value="alpha/beta hydrolase"/>
    <property type="match status" value="1"/>
</dbReference>
<dbReference type="Pfam" id="PF12697">
    <property type="entry name" value="Abhydrolase_6"/>
    <property type="match status" value="1"/>
</dbReference>
<dbReference type="GO" id="GO:0072330">
    <property type="term" value="P:monocarboxylic acid biosynthetic process"/>
    <property type="evidence" value="ECO:0007669"/>
    <property type="project" value="UniProtKB-ARBA"/>
</dbReference>
<name>A0A9W9SH86_9EURO</name>
<dbReference type="InterPro" id="IPR000073">
    <property type="entry name" value="AB_hydrolase_1"/>
</dbReference>
<dbReference type="Proteomes" id="UP001147747">
    <property type="component" value="Unassembled WGS sequence"/>
</dbReference>
<gene>
    <name evidence="2" type="ORF">N7509_013024</name>
</gene>
<comment type="caution">
    <text evidence="2">The sequence shown here is derived from an EMBL/GenBank/DDBJ whole genome shotgun (WGS) entry which is preliminary data.</text>
</comment>
<dbReference type="AlphaFoldDB" id="A0A9W9SH86"/>
<evidence type="ECO:0000259" key="1">
    <source>
        <dbReference type="Pfam" id="PF12697"/>
    </source>
</evidence>
<dbReference type="InterPro" id="IPR052897">
    <property type="entry name" value="Sec-Metab_Biosynth_Hydrolase"/>
</dbReference>
<dbReference type="EMBL" id="JAPZBU010000012">
    <property type="protein sequence ID" value="KAJ5376138.1"/>
    <property type="molecule type" value="Genomic_DNA"/>
</dbReference>
<dbReference type="GeneID" id="81376641"/>
<dbReference type="GO" id="GO:0017000">
    <property type="term" value="P:antibiotic biosynthetic process"/>
    <property type="evidence" value="ECO:0007669"/>
    <property type="project" value="UniProtKB-ARBA"/>
</dbReference>